<protein>
    <recommendedName>
        <fullName evidence="1">Protein kinase domain-containing protein</fullName>
    </recommendedName>
</protein>
<organism evidence="2 3">
    <name type="scientific">Sorghum bicolor</name>
    <name type="common">Sorghum</name>
    <name type="synonym">Sorghum vulgare</name>
    <dbReference type="NCBI Taxonomy" id="4558"/>
    <lineage>
        <taxon>Eukaryota</taxon>
        <taxon>Viridiplantae</taxon>
        <taxon>Streptophyta</taxon>
        <taxon>Embryophyta</taxon>
        <taxon>Tracheophyta</taxon>
        <taxon>Spermatophyta</taxon>
        <taxon>Magnoliopsida</taxon>
        <taxon>Liliopsida</taxon>
        <taxon>Poales</taxon>
        <taxon>Poaceae</taxon>
        <taxon>PACMAD clade</taxon>
        <taxon>Panicoideae</taxon>
        <taxon>Andropogonodae</taxon>
        <taxon>Andropogoneae</taxon>
        <taxon>Sorghinae</taxon>
        <taxon>Sorghum</taxon>
    </lineage>
</organism>
<dbReference type="SMART" id="SM00220">
    <property type="entry name" value="S_TKc"/>
    <property type="match status" value="1"/>
</dbReference>
<proteinExistence type="predicted"/>
<dbReference type="GO" id="GO:0004672">
    <property type="term" value="F:protein kinase activity"/>
    <property type="evidence" value="ECO:0007669"/>
    <property type="project" value="InterPro"/>
</dbReference>
<name>A0A921U3C4_SORBI</name>
<dbReference type="GO" id="GO:0005524">
    <property type="term" value="F:ATP binding"/>
    <property type="evidence" value="ECO:0007669"/>
    <property type="project" value="InterPro"/>
</dbReference>
<evidence type="ECO:0000313" key="2">
    <source>
        <dbReference type="EMBL" id="KAG0516461.1"/>
    </source>
</evidence>
<dbReference type="Pfam" id="PF00069">
    <property type="entry name" value="Pkinase"/>
    <property type="match status" value="1"/>
</dbReference>
<dbReference type="InterPro" id="IPR000719">
    <property type="entry name" value="Prot_kinase_dom"/>
</dbReference>
<dbReference type="Proteomes" id="UP000807115">
    <property type="component" value="Chromosome 9"/>
</dbReference>
<dbReference type="EMBL" id="CM027688">
    <property type="protein sequence ID" value="KAG0516461.1"/>
    <property type="molecule type" value="Genomic_DNA"/>
</dbReference>
<dbReference type="PROSITE" id="PS50011">
    <property type="entry name" value="PROTEIN_KINASE_DOM"/>
    <property type="match status" value="1"/>
</dbReference>
<dbReference type="Gene3D" id="1.10.510.10">
    <property type="entry name" value="Transferase(Phosphotransferase) domain 1"/>
    <property type="match status" value="1"/>
</dbReference>
<feature type="domain" description="Protein kinase" evidence="1">
    <location>
        <begin position="1"/>
        <end position="194"/>
    </location>
</feature>
<sequence length="216" mass="24881">MVFEYMHKGSLQKYLQDESGGRNWKADYKIIKGTCEGLRYLHKGLKSPMLHLDLKPSNILLSKNMVPKLADFGLSTKLVSDNQTQATPRPFGTRGYMPPEYIPGKDVTEKFDIFSLGVVMLDIISGPEGYKKKDKMSSFQEFINYVQKNWRKDTTIKYEYQVKRCLEIAMECVNPDQTQRPSIDDIISKLKDTENSTEKKTNIENLARTFTSQNET</sequence>
<comment type="caution">
    <text evidence="2">The sequence shown here is derived from an EMBL/GenBank/DDBJ whole genome shotgun (WGS) entry which is preliminary data.</text>
</comment>
<gene>
    <name evidence="2" type="ORF">BDA96_09G005300</name>
</gene>
<dbReference type="PANTHER" id="PTHR45707">
    <property type="entry name" value="C2 CALCIUM/LIPID-BINDING PLANT PHOSPHORIBOSYLTRANSFERASE FAMILY PROTEIN"/>
    <property type="match status" value="1"/>
</dbReference>
<dbReference type="InterPro" id="IPR008271">
    <property type="entry name" value="Ser/Thr_kinase_AS"/>
</dbReference>
<evidence type="ECO:0000259" key="1">
    <source>
        <dbReference type="PROSITE" id="PS50011"/>
    </source>
</evidence>
<dbReference type="PROSITE" id="PS00108">
    <property type="entry name" value="PROTEIN_KINASE_ST"/>
    <property type="match status" value="1"/>
</dbReference>
<dbReference type="SUPFAM" id="SSF56112">
    <property type="entry name" value="Protein kinase-like (PK-like)"/>
    <property type="match status" value="1"/>
</dbReference>
<dbReference type="AlphaFoldDB" id="A0A921U3C4"/>
<reference evidence="2" key="1">
    <citation type="journal article" date="2019" name="BMC Genomics">
        <title>A new reference genome for Sorghum bicolor reveals high levels of sequence similarity between sweet and grain genotypes: implications for the genetics of sugar metabolism.</title>
        <authorList>
            <person name="Cooper E.A."/>
            <person name="Brenton Z.W."/>
            <person name="Flinn B.S."/>
            <person name="Jenkins J."/>
            <person name="Shu S."/>
            <person name="Flowers D."/>
            <person name="Luo F."/>
            <person name="Wang Y."/>
            <person name="Xia P."/>
            <person name="Barry K."/>
            <person name="Daum C."/>
            <person name="Lipzen A."/>
            <person name="Yoshinaga Y."/>
            <person name="Schmutz J."/>
            <person name="Saski C."/>
            <person name="Vermerris W."/>
            <person name="Kresovich S."/>
        </authorList>
    </citation>
    <scope>NUCLEOTIDE SEQUENCE</scope>
</reference>
<reference evidence="2" key="2">
    <citation type="submission" date="2020-10" db="EMBL/GenBank/DDBJ databases">
        <authorList>
            <person name="Cooper E.A."/>
            <person name="Brenton Z.W."/>
            <person name="Flinn B.S."/>
            <person name="Jenkins J."/>
            <person name="Shu S."/>
            <person name="Flowers D."/>
            <person name="Luo F."/>
            <person name="Wang Y."/>
            <person name="Xia P."/>
            <person name="Barry K."/>
            <person name="Daum C."/>
            <person name="Lipzen A."/>
            <person name="Yoshinaga Y."/>
            <person name="Schmutz J."/>
            <person name="Saski C."/>
            <person name="Vermerris W."/>
            <person name="Kresovich S."/>
        </authorList>
    </citation>
    <scope>NUCLEOTIDE SEQUENCE</scope>
</reference>
<evidence type="ECO:0000313" key="3">
    <source>
        <dbReference type="Proteomes" id="UP000807115"/>
    </source>
</evidence>
<dbReference type="PANTHER" id="PTHR45707:SF76">
    <property type="entry name" value="PROTEIN KINASE DOMAIN-CONTAINING PROTEIN"/>
    <property type="match status" value="1"/>
</dbReference>
<accession>A0A921U3C4</accession>
<dbReference type="InterPro" id="IPR011009">
    <property type="entry name" value="Kinase-like_dom_sf"/>
</dbReference>